<name>A0A8X6P414_NEPPI</name>
<comment type="caution">
    <text evidence="1">The sequence shown here is derived from an EMBL/GenBank/DDBJ whole genome shotgun (WGS) entry which is preliminary data.</text>
</comment>
<reference evidence="1" key="1">
    <citation type="submission" date="2020-08" db="EMBL/GenBank/DDBJ databases">
        <title>Multicomponent nature underlies the extraordinary mechanical properties of spider dragline silk.</title>
        <authorList>
            <person name="Kono N."/>
            <person name="Nakamura H."/>
            <person name="Mori M."/>
            <person name="Yoshida Y."/>
            <person name="Ohtoshi R."/>
            <person name="Malay A.D."/>
            <person name="Moran D.A.P."/>
            <person name="Tomita M."/>
            <person name="Numata K."/>
            <person name="Arakawa K."/>
        </authorList>
    </citation>
    <scope>NUCLEOTIDE SEQUENCE</scope>
</reference>
<organism evidence="1 2">
    <name type="scientific">Nephila pilipes</name>
    <name type="common">Giant wood spider</name>
    <name type="synonym">Nephila maculata</name>
    <dbReference type="NCBI Taxonomy" id="299642"/>
    <lineage>
        <taxon>Eukaryota</taxon>
        <taxon>Metazoa</taxon>
        <taxon>Ecdysozoa</taxon>
        <taxon>Arthropoda</taxon>
        <taxon>Chelicerata</taxon>
        <taxon>Arachnida</taxon>
        <taxon>Araneae</taxon>
        <taxon>Araneomorphae</taxon>
        <taxon>Entelegynae</taxon>
        <taxon>Araneoidea</taxon>
        <taxon>Nephilidae</taxon>
        <taxon>Nephila</taxon>
    </lineage>
</organism>
<gene>
    <name evidence="1" type="ORF">NPIL_272141</name>
</gene>
<dbReference type="AlphaFoldDB" id="A0A8X6P414"/>
<keyword evidence="2" id="KW-1185">Reference proteome</keyword>
<evidence type="ECO:0000313" key="2">
    <source>
        <dbReference type="Proteomes" id="UP000887013"/>
    </source>
</evidence>
<protein>
    <submittedName>
        <fullName evidence="1">Uncharacterized protein</fullName>
    </submittedName>
</protein>
<dbReference type="EMBL" id="BMAW01111795">
    <property type="protein sequence ID" value="GFT49753.1"/>
    <property type="molecule type" value="Genomic_DNA"/>
</dbReference>
<evidence type="ECO:0000313" key="1">
    <source>
        <dbReference type="EMBL" id="GFT49753.1"/>
    </source>
</evidence>
<sequence>MGLKDYDESWSTKVTEIKHADRSPYKTFYFDILPQEDPSPKQLLERCSLSPPFPLNETVNFQNNKTDGKSSVGLNRSYYILLETNSLGGIHNNLWVCDCTPPPLLSPANFYHKELRLLREDLIRRPPPLSALCDFCTPSSLERTILGKILNSDYLQAHIPYNLRTRYRTLQEKSFDVSLLEESYF</sequence>
<dbReference type="Proteomes" id="UP000887013">
    <property type="component" value="Unassembled WGS sequence"/>
</dbReference>
<proteinExistence type="predicted"/>
<accession>A0A8X6P414</accession>